<accession>A0A918PW73</accession>
<sequence length="61" mass="7161">MIITWVVGWCWRCETDEVPVTWLGPVQTEMYGTGPFFVCEACLERLEALVYAYNRQVDQWA</sequence>
<proteinExistence type="predicted"/>
<evidence type="ECO:0000313" key="2">
    <source>
        <dbReference type="Proteomes" id="UP000630936"/>
    </source>
</evidence>
<protein>
    <submittedName>
        <fullName evidence="1">Uncharacterized protein</fullName>
    </submittedName>
</protein>
<dbReference type="EMBL" id="BMWG01000003">
    <property type="protein sequence ID" value="GGZ23128.1"/>
    <property type="molecule type" value="Genomic_DNA"/>
</dbReference>
<name>A0A918PW73_9ACTN</name>
<gene>
    <name evidence="1" type="ORF">GCM10010387_15280</name>
</gene>
<reference evidence="1" key="1">
    <citation type="journal article" date="2014" name="Int. J. Syst. Evol. Microbiol.">
        <title>Complete genome sequence of Corynebacterium casei LMG S-19264T (=DSM 44701T), isolated from a smear-ripened cheese.</title>
        <authorList>
            <consortium name="US DOE Joint Genome Institute (JGI-PGF)"/>
            <person name="Walter F."/>
            <person name="Albersmeier A."/>
            <person name="Kalinowski J."/>
            <person name="Ruckert C."/>
        </authorList>
    </citation>
    <scope>NUCLEOTIDE SEQUENCE</scope>
    <source>
        <strain evidence="1">JCM 4988</strain>
    </source>
</reference>
<organism evidence="1 2">
    <name type="scientific">Streptomyces inusitatus</name>
    <dbReference type="NCBI Taxonomy" id="68221"/>
    <lineage>
        <taxon>Bacteria</taxon>
        <taxon>Bacillati</taxon>
        <taxon>Actinomycetota</taxon>
        <taxon>Actinomycetes</taxon>
        <taxon>Kitasatosporales</taxon>
        <taxon>Streptomycetaceae</taxon>
        <taxon>Streptomyces</taxon>
    </lineage>
</organism>
<comment type="caution">
    <text evidence="1">The sequence shown here is derived from an EMBL/GenBank/DDBJ whole genome shotgun (WGS) entry which is preliminary data.</text>
</comment>
<keyword evidence="2" id="KW-1185">Reference proteome</keyword>
<dbReference type="RefSeq" id="WP_190122154.1">
    <property type="nucleotide sequence ID" value="NZ_BMWG01000003.1"/>
</dbReference>
<dbReference type="Proteomes" id="UP000630936">
    <property type="component" value="Unassembled WGS sequence"/>
</dbReference>
<reference evidence="1" key="2">
    <citation type="submission" date="2020-09" db="EMBL/GenBank/DDBJ databases">
        <authorList>
            <person name="Sun Q."/>
            <person name="Ohkuma M."/>
        </authorList>
    </citation>
    <scope>NUCLEOTIDE SEQUENCE</scope>
    <source>
        <strain evidence="1">JCM 4988</strain>
    </source>
</reference>
<evidence type="ECO:0000313" key="1">
    <source>
        <dbReference type="EMBL" id="GGZ23128.1"/>
    </source>
</evidence>
<dbReference type="AlphaFoldDB" id="A0A918PW73"/>